<protein>
    <submittedName>
        <fullName evidence="2">Uncharacterized protein</fullName>
    </submittedName>
</protein>
<dbReference type="KEGG" id="cre:CHLRE_04g214505v5"/>
<feature type="region of interest" description="Disordered" evidence="1">
    <location>
        <begin position="123"/>
        <end position="149"/>
    </location>
</feature>
<organism evidence="2 3">
    <name type="scientific">Chlamydomonas reinhardtii</name>
    <name type="common">Chlamydomonas smithii</name>
    <dbReference type="NCBI Taxonomy" id="3055"/>
    <lineage>
        <taxon>Eukaryota</taxon>
        <taxon>Viridiplantae</taxon>
        <taxon>Chlorophyta</taxon>
        <taxon>core chlorophytes</taxon>
        <taxon>Chlorophyceae</taxon>
        <taxon>CS clade</taxon>
        <taxon>Chlamydomonadales</taxon>
        <taxon>Chlamydomonadaceae</taxon>
        <taxon>Chlamydomonas</taxon>
    </lineage>
</organism>
<dbReference type="PaxDb" id="3055-EDO99390"/>
<dbReference type="Proteomes" id="UP000006906">
    <property type="component" value="Chromosome 4"/>
</dbReference>
<evidence type="ECO:0000313" key="3">
    <source>
        <dbReference type="Proteomes" id="UP000006906"/>
    </source>
</evidence>
<dbReference type="Gramene" id="PNW83952">
    <property type="protein sequence ID" value="PNW83952"/>
    <property type="gene ID" value="CHLRE_04g214505v5"/>
</dbReference>
<sequence length="414" mass="40026">METPLNSNERHRGGGGGDGEALIRGVVCRNRCPAAAVCLECPADPQAPLRPPMHKSWSGPELIWVAGGGGSSSSSTTTATITAVATAVGVHAAAAAAGSSRSWPFAEAARRLRYSFIVDGGDEDGDEDDDAGQHLPTCKGGASGGGSGGGGIAGGRITVSCRGSSAGSGSAAVERGGGAAAAVAVTDEPLKEGGASRSVPAAAGGGTAAGYGGAIAGVAPPPLPAAAAPVVVVASAAAAPCSGTGIMTGVVNSAAYDVPVVCFAGGAHGGSGRRPNGAATATPPLPAEIVAAPPIERLAVVDAAGGTSGSMHGGGGAVRVPVPVAAAAAVGGKPARACGFSEGVCVCGGGLGPPHWPASAWMRCACCVICILYSCDGTTDVGDLRRRPPCQPWGRQQRRCLQCRRVFAAPATAS</sequence>
<keyword evidence="3" id="KW-1185">Reference proteome</keyword>
<accession>A0A2K3DTV8</accession>
<dbReference type="AlphaFoldDB" id="A0A2K3DTV8"/>
<gene>
    <name evidence="2" type="ORF">CHLRE_04g214505v5</name>
</gene>
<proteinExistence type="predicted"/>
<evidence type="ECO:0000313" key="2">
    <source>
        <dbReference type="EMBL" id="PNW83952.1"/>
    </source>
</evidence>
<name>A0A2K3DTV8_CHLRE</name>
<dbReference type="RefSeq" id="XP_042925124.1">
    <property type="nucleotide sequence ID" value="XM_043061663.1"/>
</dbReference>
<dbReference type="EMBL" id="CM008965">
    <property type="protein sequence ID" value="PNW83952.1"/>
    <property type="molecule type" value="Genomic_DNA"/>
</dbReference>
<evidence type="ECO:0000256" key="1">
    <source>
        <dbReference type="SAM" id="MobiDB-lite"/>
    </source>
</evidence>
<reference evidence="2 3" key="1">
    <citation type="journal article" date="2007" name="Science">
        <title>The Chlamydomonas genome reveals the evolution of key animal and plant functions.</title>
        <authorList>
            <person name="Merchant S.S."/>
            <person name="Prochnik S.E."/>
            <person name="Vallon O."/>
            <person name="Harris E.H."/>
            <person name="Karpowicz S.J."/>
            <person name="Witman G.B."/>
            <person name="Terry A."/>
            <person name="Salamov A."/>
            <person name="Fritz-Laylin L.K."/>
            <person name="Marechal-Drouard L."/>
            <person name="Marshall W.F."/>
            <person name="Qu L.H."/>
            <person name="Nelson D.R."/>
            <person name="Sanderfoot A.A."/>
            <person name="Spalding M.H."/>
            <person name="Kapitonov V.V."/>
            <person name="Ren Q."/>
            <person name="Ferris P."/>
            <person name="Lindquist E."/>
            <person name="Shapiro H."/>
            <person name="Lucas S.M."/>
            <person name="Grimwood J."/>
            <person name="Schmutz J."/>
            <person name="Cardol P."/>
            <person name="Cerutti H."/>
            <person name="Chanfreau G."/>
            <person name="Chen C.L."/>
            <person name="Cognat V."/>
            <person name="Croft M.T."/>
            <person name="Dent R."/>
            <person name="Dutcher S."/>
            <person name="Fernandez E."/>
            <person name="Fukuzawa H."/>
            <person name="Gonzalez-Ballester D."/>
            <person name="Gonzalez-Halphen D."/>
            <person name="Hallmann A."/>
            <person name="Hanikenne M."/>
            <person name="Hippler M."/>
            <person name="Inwood W."/>
            <person name="Jabbari K."/>
            <person name="Kalanon M."/>
            <person name="Kuras R."/>
            <person name="Lefebvre P.A."/>
            <person name="Lemaire S.D."/>
            <person name="Lobanov A.V."/>
            <person name="Lohr M."/>
            <person name="Manuell A."/>
            <person name="Meier I."/>
            <person name="Mets L."/>
            <person name="Mittag M."/>
            <person name="Mittelmeier T."/>
            <person name="Moroney J.V."/>
            <person name="Moseley J."/>
            <person name="Napoli C."/>
            <person name="Nedelcu A.M."/>
            <person name="Niyogi K."/>
            <person name="Novoselov S.V."/>
            <person name="Paulsen I.T."/>
            <person name="Pazour G."/>
            <person name="Purton S."/>
            <person name="Ral J.P."/>
            <person name="Riano-Pachon D.M."/>
            <person name="Riekhof W."/>
            <person name="Rymarquis L."/>
            <person name="Schroda M."/>
            <person name="Stern D."/>
            <person name="Umen J."/>
            <person name="Willows R."/>
            <person name="Wilson N."/>
            <person name="Zimmer S.L."/>
            <person name="Allmer J."/>
            <person name="Balk J."/>
            <person name="Bisova K."/>
            <person name="Chen C.J."/>
            <person name="Elias M."/>
            <person name="Gendler K."/>
            <person name="Hauser C."/>
            <person name="Lamb M.R."/>
            <person name="Ledford H."/>
            <person name="Long J.C."/>
            <person name="Minagawa J."/>
            <person name="Page M.D."/>
            <person name="Pan J."/>
            <person name="Pootakham W."/>
            <person name="Roje S."/>
            <person name="Rose A."/>
            <person name="Stahlberg E."/>
            <person name="Terauchi A.M."/>
            <person name="Yang P."/>
            <person name="Ball S."/>
            <person name="Bowler C."/>
            <person name="Dieckmann C.L."/>
            <person name="Gladyshev V.N."/>
            <person name="Green P."/>
            <person name="Jorgensen R."/>
            <person name="Mayfield S."/>
            <person name="Mueller-Roeber B."/>
            <person name="Rajamani S."/>
            <person name="Sayre R.T."/>
            <person name="Brokstein P."/>
            <person name="Dubchak I."/>
            <person name="Goodstein D."/>
            <person name="Hornick L."/>
            <person name="Huang Y.W."/>
            <person name="Jhaveri J."/>
            <person name="Luo Y."/>
            <person name="Martinez D."/>
            <person name="Ngau W.C."/>
            <person name="Otillar B."/>
            <person name="Poliakov A."/>
            <person name="Porter A."/>
            <person name="Szajkowski L."/>
            <person name="Werner G."/>
            <person name="Zhou K."/>
            <person name="Grigoriev I.V."/>
            <person name="Rokhsar D.S."/>
            <person name="Grossman A.R."/>
        </authorList>
    </citation>
    <scope>NUCLEOTIDE SEQUENCE [LARGE SCALE GENOMIC DNA]</scope>
    <source>
        <strain evidence="3">CC-503</strain>
    </source>
</reference>
<dbReference type="InParanoid" id="A0A2K3DTV8"/>
<dbReference type="GeneID" id="66053128"/>